<organism evidence="1 2">
    <name type="scientific">Lactococcus lactis subsp. lactis</name>
    <name type="common">Streptococcus lactis</name>
    <dbReference type="NCBI Taxonomy" id="1360"/>
    <lineage>
        <taxon>Bacteria</taxon>
        <taxon>Bacillati</taxon>
        <taxon>Bacillota</taxon>
        <taxon>Bacilli</taxon>
        <taxon>Lactobacillales</taxon>
        <taxon>Streptococcaceae</taxon>
        <taxon>Lactococcus</taxon>
    </lineage>
</organism>
<sequence>MINLNNSINTDKEYYVSLIKEAIEEGSLTETEFLNEAIYIIDDIKISGDFDCGIRGTDHNVLNLEDQSWADILRWGTLVVPETESYISNTPFCELEALGYINIPLDANHKYQSEKVIEQNVQLVFA</sequence>
<dbReference type="Proteomes" id="UP000245919">
    <property type="component" value="Chromosome"/>
</dbReference>
<dbReference type="RefSeq" id="WP_109991251.1">
    <property type="nucleotide sequence ID" value="NZ_CP028160.1"/>
</dbReference>
<evidence type="ECO:0000313" key="1">
    <source>
        <dbReference type="EMBL" id="AWN66564.1"/>
    </source>
</evidence>
<reference evidence="1 2" key="1">
    <citation type="submission" date="2018-03" db="EMBL/GenBank/DDBJ databases">
        <title>Genome sequence of Lactococcus lactis strain 14B4 from almond drupe.</title>
        <authorList>
            <person name="Tran T.D."/>
            <person name="McGarvey J.A."/>
            <person name="Huynh S."/>
            <person name="Parker C.T."/>
        </authorList>
    </citation>
    <scope>NUCLEOTIDE SEQUENCE [LARGE SCALE GENOMIC DNA]</scope>
    <source>
        <strain evidence="1 2">14B4</strain>
    </source>
</reference>
<protein>
    <submittedName>
        <fullName evidence="1">Uncharacterized protein</fullName>
    </submittedName>
</protein>
<name>A0A2Z3KLW7_LACLL</name>
<accession>A0A2Z3KLW7</accession>
<evidence type="ECO:0000313" key="2">
    <source>
        <dbReference type="Proteomes" id="UP000245919"/>
    </source>
</evidence>
<proteinExistence type="predicted"/>
<dbReference type="GeneID" id="89634191"/>
<dbReference type="EMBL" id="CP028160">
    <property type="protein sequence ID" value="AWN66564.1"/>
    <property type="molecule type" value="Genomic_DNA"/>
</dbReference>
<gene>
    <name evidence="1" type="ORF">LL14B4_10405</name>
</gene>
<dbReference type="AlphaFoldDB" id="A0A2Z3KLW7"/>